<keyword evidence="3" id="KW-1185">Reference proteome</keyword>
<comment type="caution">
    <text evidence="2">The sequence shown here is derived from an EMBL/GenBank/DDBJ whole genome shotgun (WGS) entry which is preliminary data.</text>
</comment>
<name>A0A3A8IXD5_9BACT</name>
<dbReference type="RefSeq" id="WP_120541563.1">
    <property type="nucleotide sequence ID" value="NZ_RAVZ01000100.1"/>
</dbReference>
<organism evidence="2 3">
    <name type="scientific">Corallococcus terminator</name>
    <dbReference type="NCBI Taxonomy" id="2316733"/>
    <lineage>
        <taxon>Bacteria</taxon>
        <taxon>Pseudomonadati</taxon>
        <taxon>Myxococcota</taxon>
        <taxon>Myxococcia</taxon>
        <taxon>Myxococcales</taxon>
        <taxon>Cystobacterineae</taxon>
        <taxon>Myxococcaceae</taxon>
        <taxon>Corallococcus</taxon>
    </lineage>
</organism>
<evidence type="ECO:0000313" key="2">
    <source>
        <dbReference type="EMBL" id="RKG87266.1"/>
    </source>
</evidence>
<dbReference type="EMBL" id="RAVZ01000100">
    <property type="protein sequence ID" value="RKG87266.1"/>
    <property type="molecule type" value="Genomic_DNA"/>
</dbReference>
<dbReference type="InterPro" id="IPR032710">
    <property type="entry name" value="NTF2-like_dom_sf"/>
</dbReference>
<dbReference type="AlphaFoldDB" id="A0A3A8IXD5"/>
<accession>A0A3A8IXD5</accession>
<dbReference type="Proteomes" id="UP000268094">
    <property type="component" value="Unassembled WGS sequence"/>
</dbReference>
<proteinExistence type="predicted"/>
<sequence>MTTTWVERSKDAGSWKAELGQRFTAFVDAYERGSLDALRELFWHDDDIVVVGTHSNLHFVGWSQVEHSFRTQFGSLSDIRVTLRSEQLWHGGEPPSTMACLTLPAMDIALVAGGRPVTFEGIRVACAFERRGTEWRMVQMHWSLPRTEVLVDHRYR</sequence>
<evidence type="ECO:0000313" key="3">
    <source>
        <dbReference type="Proteomes" id="UP000268094"/>
    </source>
</evidence>
<gene>
    <name evidence="2" type="ORF">D7V88_16315</name>
</gene>
<dbReference type="Pfam" id="PF13474">
    <property type="entry name" value="SnoaL_3"/>
    <property type="match status" value="1"/>
</dbReference>
<reference evidence="3" key="1">
    <citation type="submission" date="2018-09" db="EMBL/GenBank/DDBJ databases">
        <authorList>
            <person name="Livingstone P.G."/>
            <person name="Whitworth D.E."/>
        </authorList>
    </citation>
    <scope>NUCLEOTIDE SEQUENCE [LARGE SCALE GENOMIC DNA]</scope>
    <source>
        <strain evidence="3">CA054A</strain>
    </source>
</reference>
<dbReference type="Gene3D" id="3.10.450.50">
    <property type="match status" value="1"/>
</dbReference>
<dbReference type="OrthoDB" id="5513769at2"/>
<dbReference type="InterPro" id="IPR037401">
    <property type="entry name" value="SnoaL-like"/>
</dbReference>
<feature type="domain" description="SnoaL-like" evidence="1">
    <location>
        <begin position="22"/>
        <end position="145"/>
    </location>
</feature>
<dbReference type="SUPFAM" id="SSF54427">
    <property type="entry name" value="NTF2-like"/>
    <property type="match status" value="1"/>
</dbReference>
<evidence type="ECO:0000259" key="1">
    <source>
        <dbReference type="Pfam" id="PF13474"/>
    </source>
</evidence>
<protein>
    <recommendedName>
        <fullName evidence="1">SnoaL-like domain-containing protein</fullName>
    </recommendedName>
</protein>